<evidence type="ECO:0000313" key="2">
    <source>
        <dbReference type="Proteomes" id="UP001596152"/>
    </source>
</evidence>
<protein>
    <submittedName>
        <fullName evidence="1">Uncharacterized protein</fullName>
    </submittedName>
</protein>
<dbReference type="InterPro" id="IPR036440">
    <property type="entry name" value="Peptidase_C15-like_sf"/>
</dbReference>
<reference evidence="2" key="1">
    <citation type="journal article" date="2019" name="Int. J. Syst. Evol. Microbiol.">
        <title>The Global Catalogue of Microorganisms (GCM) 10K type strain sequencing project: providing services to taxonomists for standard genome sequencing and annotation.</title>
        <authorList>
            <consortium name="The Broad Institute Genomics Platform"/>
            <consortium name="The Broad Institute Genome Sequencing Center for Infectious Disease"/>
            <person name="Wu L."/>
            <person name="Ma J."/>
        </authorList>
    </citation>
    <scope>NUCLEOTIDE SEQUENCE [LARGE SCALE GENOMIC DNA]</scope>
    <source>
        <strain evidence="2">JCM 12125</strain>
    </source>
</reference>
<accession>A0ABW0FPK8</accession>
<sequence length="199" mass="21148">MLDTIAENQPDRRPAILVCIYETDDPLWAAMDTEGGSAWAPSGSRVRAMGADEPAALAETITRQIGEAECRAVLLVGRTRKSNGFRVQMRAENRAPTGGKKVSQTGPAMARATAPAAEIVRELTDVGLAADATSESEEDVGSYLLYRILTALPDNADAPSVGLLRVPALIDGEQLRRGVQTAASAMARHLSPLPRARLS</sequence>
<dbReference type="RefSeq" id="WP_374038880.1">
    <property type="nucleotide sequence ID" value="NZ_CP169082.1"/>
</dbReference>
<dbReference type="SUPFAM" id="SSF53182">
    <property type="entry name" value="Pyrrolidone carboxyl peptidase (pyroglutamate aminopeptidase)"/>
    <property type="match status" value="1"/>
</dbReference>
<evidence type="ECO:0000313" key="1">
    <source>
        <dbReference type="EMBL" id="MFC5343309.1"/>
    </source>
</evidence>
<dbReference type="EMBL" id="JBHSLF010000011">
    <property type="protein sequence ID" value="MFC5343309.1"/>
    <property type="molecule type" value="Genomic_DNA"/>
</dbReference>
<proteinExistence type="predicted"/>
<name>A0ABW0FPK8_9CAUL</name>
<dbReference type="Proteomes" id="UP001596152">
    <property type="component" value="Unassembled WGS sequence"/>
</dbReference>
<keyword evidence="2" id="KW-1185">Reference proteome</keyword>
<comment type="caution">
    <text evidence="1">The sequence shown here is derived from an EMBL/GenBank/DDBJ whole genome shotgun (WGS) entry which is preliminary data.</text>
</comment>
<gene>
    <name evidence="1" type="ORF">ACFPIE_05235</name>
</gene>
<organism evidence="1 2">
    <name type="scientific">Brevundimonas staleyi</name>
    <dbReference type="NCBI Taxonomy" id="74326"/>
    <lineage>
        <taxon>Bacteria</taxon>
        <taxon>Pseudomonadati</taxon>
        <taxon>Pseudomonadota</taxon>
        <taxon>Alphaproteobacteria</taxon>
        <taxon>Caulobacterales</taxon>
        <taxon>Caulobacteraceae</taxon>
        <taxon>Brevundimonas</taxon>
    </lineage>
</organism>